<dbReference type="PROSITE" id="PS51318">
    <property type="entry name" value="TAT"/>
    <property type="match status" value="1"/>
</dbReference>
<dbReference type="InterPro" id="IPR011050">
    <property type="entry name" value="Pectin_lyase_fold/virulence"/>
</dbReference>
<name>A0AAW8DFH5_9MICC</name>
<evidence type="ECO:0000259" key="1">
    <source>
        <dbReference type="Pfam" id="PF12708"/>
    </source>
</evidence>
<dbReference type="InterPro" id="IPR012334">
    <property type="entry name" value="Pectin_lyas_fold"/>
</dbReference>
<organism evidence="2 5">
    <name type="scientific">Arthrobacter bambusae</name>
    <dbReference type="NCBI Taxonomy" id="1338426"/>
    <lineage>
        <taxon>Bacteria</taxon>
        <taxon>Bacillati</taxon>
        <taxon>Actinomycetota</taxon>
        <taxon>Actinomycetes</taxon>
        <taxon>Micrococcales</taxon>
        <taxon>Micrococcaceae</taxon>
        <taxon>Arthrobacter</taxon>
    </lineage>
</organism>
<keyword evidence="4" id="KW-1185">Reference proteome</keyword>
<dbReference type="Pfam" id="PF12708">
    <property type="entry name" value="Pect-lyase_RHGA_epim"/>
    <property type="match status" value="1"/>
</dbReference>
<evidence type="ECO:0000313" key="5">
    <source>
        <dbReference type="Proteomes" id="UP001242995"/>
    </source>
</evidence>
<gene>
    <name evidence="2" type="ORF">J2S90_001602</name>
    <name evidence="3" type="ORF">J2S93_002351</name>
</gene>
<dbReference type="InterPro" id="IPR006311">
    <property type="entry name" value="TAT_signal"/>
</dbReference>
<evidence type="ECO:0000313" key="3">
    <source>
        <dbReference type="EMBL" id="MDQ0180924.1"/>
    </source>
</evidence>
<feature type="domain" description="Rhamnogalacturonase A/B/Epimerase-like pectate lyase" evidence="1">
    <location>
        <begin position="67"/>
        <end position="121"/>
    </location>
</feature>
<evidence type="ECO:0000313" key="2">
    <source>
        <dbReference type="EMBL" id="MDP9904647.1"/>
    </source>
</evidence>
<protein>
    <recommendedName>
        <fullName evidence="1">Rhamnogalacturonase A/B/Epimerase-like pectate lyase domain-containing protein</fullName>
    </recommendedName>
</protein>
<dbReference type="AlphaFoldDB" id="A0AAW8DFH5"/>
<evidence type="ECO:0000313" key="4">
    <source>
        <dbReference type="Proteomes" id="UP001230951"/>
    </source>
</evidence>
<dbReference type="SUPFAM" id="SSF51126">
    <property type="entry name" value="Pectin lyase-like"/>
    <property type="match status" value="1"/>
</dbReference>
<dbReference type="Proteomes" id="UP001230951">
    <property type="component" value="Unassembled WGS sequence"/>
</dbReference>
<dbReference type="Proteomes" id="UP001242995">
    <property type="component" value="Unassembled WGS sequence"/>
</dbReference>
<proteinExistence type="predicted"/>
<sequence length="433" mass="44815">MDPYVDGSGLTLPESSSSVRRRQLLALGTLAATTTGLSVLSGFNPGNAQAAVSAPAQTGVLKGELVVNVKDYGAVGDGIADDTASVQAAINAGGISYFPPGTYKVSGLSAVSGMQLLGAATVGLGRSRLRASAGNIFGTPANGVYATKVAGLVFDSFGGGGDLLTGVWSLGKFEDCCFIQYQGGASCFNVTAWVDMLTIRCTFDHLETATAPTFKAVNGTGDLAQSTFLASRFTNSGNYSIHLEATSGTVVENFSIRDTNFEGPKGGAIRLLSVRNTSIEHAGMWDFANGGATKHLIYIGTSPSAGAVSSNNEISHYVRDASTGPAADVYDIKIGPGTEFTTVTHPRHQLNGSIFIDMLDTTGLVIGDNATVNNGTFATLISSRSVKFPRVTIGQRPSPVAAGRGSLTFDESHGVPIYSDGISWRKLSDNGLA</sequence>
<comment type="caution">
    <text evidence="2">The sequence shown here is derived from an EMBL/GenBank/DDBJ whole genome shotgun (WGS) entry which is preliminary data.</text>
</comment>
<accession>A0AAW8DFH5</accession>
<dbReference type="Gene3D" id="2.160.20.10">
    <property type="entry name" value="Single-stranded right-handed beta-helix, Pectin lyase-like"/>
    <property type="match status" value="1"/>
</dbReference>
<dbReference type="InterPro" id="IPR024535">
    <property type="entry name" value="RHGA/B-epi-like_pectate_lyase"/>
</dbReference>
<dbReference type="EMBL" id="JAUSRG010000003">
    <property type="protein sequence ID" value="MDP9904647.1"/>
    <property type="molecule type" value="Genomic_DNA"/>
</dbReference>
<reference evidence="2 4" key="1">
    <citation type="submission" date="2023-07" db="EMBL/GenBank/DDBJ databases">
        <title>Sorghum-associated microbial communities from plants grown in Nebraska, USA.</title>
        <authorList>
            <person name="Schachtman D."/>
        </authorList>
    </citation>
    <scope>NUCLEOTIDE SEQUENCE</scope>
    <source>
        <strain evidence="2">DS1006</strain>
        <strain evidence="3 4">DS1016</strain>
    </source>
</reference>
<dbReference type="EMBL" id="JAUSTF010000004">
    <property type="protein sequence ID" value="MDQ0180924.1"/>
    <property type="molecule type" value="Genomic_DNA"/>
</dbReference>
<dbReference type="RefSeq" id="WP_306960466.1">
    <property type="nucleotide sequence ID" value="NZ_JAUSRG010000003.1"/>
</dbReference>